<evidence type="ECO:0000313" key="1">
    <source>
        <dbReference type="EMBL" id="CDI42611.1"/>
    </source>
</evidence>
<evidence type="ECO:0000313" key="2">
    <source>
        <dbReference type="Proteomes" id="UP000017243"/>
    </source>
</evidence>
<organism evidence="1 2">
    <name type="scientific">Lactobacillus helveticus CIRM-BIA 953</name>
    <dbReference type="NCBI Taxonomy" id="1226335"/>
    <lineage>
        <taxon>Bacteria</taxon>
        <taxon>Bacillati</taxon>
        <taxon>Bacillota</taxon>
        <taxon>Bacilli</taxon>
        <taxon>Lactobacillales</taxon>
        <taxon>Lactobacillaceae</taxon>
        <taxon>Lactobacillus</taxon>
    </lineage>
</organism>
<accession>U4QHM5</accession>
<sequence>MIARVYFMGSMVTARFLVVE</sequence>
<protein>
    <submittedName>
        <fullName evidence="1">Uncharacterized protein</fullName>
    </submittedName>
</protein>
<gene>
    <name evidence="1" type="ORF">LHCIRMBIA953_02309</name>
</gene>
<proteinExistence type="predicted"/>
<dbReference type="Proteomes" id="UP000017243">
    <property type="component" value="Unassembled WGS sequence"/>
</dbReference>
<comment type="caution">
    <text evidence="1">The sequence shown here is derived from an EMBL/GenBank/DDBJ whole genome shotgun (WGS) entry which is preliminary data.</text>
</comment>
<dbReference type="EMBL" id="CBUH010000113">
    <property type="protein sequence ID" value="CDI42611.1"/>
    <property type="molecule type" value="Genomic_DNA"/>
</dbReference>
<reference evidence="1 2" key="1">
    <citation type="submission" date="2013-09" db="EMBL/GenBank/DDBJ databases">
        <title>Draft Genome Sequence of five Lactobacillus helveticus strains CIRM-BIA 101T, 103, 104, 951 and 953 isolated from milk product.</title>
        <authorList>
            <person name="Valence F."/>
            <person name="Chuat V."/>
            <person name="Ma L."/>
            <person name="Creno S."/>
            <person name="Falentin H."/>
            <person name="Lortal S."/>
            <person name="Bizet C."/>
            <person name="Clermont D."/>
            <person name="Loux V."/>
            <person name="Bouchier C."/>
            <person name="Cousin S."/>
        </authorList>
    </citation>
    <scope>NUCLEOTIDE SEQUENCE [LARGE SCALE GENOMIC DNA]</scope>
    <source>
        <strain evidence="1 2">CIRM-BIA 953</strain>
    </source>
</reference>
<dbReference type="AlphaFoldDB" id="U4QHM5"/>
<name>U4QHM5_LACHE</name>